<reference evidence="1" key="1">
    <citation type="submission" date="2020-05" db="EMBL/GenBank/DDBJ databases">
        <title>Chitinophaga laudate sp. nov., isolated from a tropical peat swamp.</title>
        <authorList>
            <person name="Goh C.B.S."/>
            <person name="Lee M.S."/>
            <person name="Parimannan S."/>
            <person name="Pasbakhsh P."/>
            <person name="Yule C.M."/>
            <person name="Rajandas H."/>
            <person name="Loke S."/>
            <person name="Croft L."/>
            <person name="Tan J.B.L."/>
        </authorList>
    </citation>
    <scope>NUCLEOTIDE SEQUENCE</scope>
    <source>
        <strain evidence="1">Mgbs1</strain>
    </source>
</reference>
<accession>A0A9Q5DBQ7</accession>
<dbReference type="AlphaFoldDB" id="A0A9Q5DBQ7"/>
<name>A0A9Q5DBQ7_9BACT</name>
<evidence type="ECO:0000313" key="2">
    <source>
        <dbReference type="Proteomes" id="UP000281028"/>
    </source>
</evidence>
<keyword evidence="2" id="KW-1185">Reference proteome</keyword>
<proteinExistence type="predicted"/>
<organism evidence="1 2">
    <name type="scientific">Chitinophaga solisilvae</name>
    <dbReference type="NCBI Taxonomy" id="1233460"/>
    <lineage>
        <taxon>Bacteria</taxon>
        <taxon>Pseudomonadati</taxon>
        <taxon>Bacteroidota</taxon>
        <taxon>Chitinophagia</taxon>
        <taxon>Chitinophagales</taxon>
        <taxon>Chitinophagaceae</taxon>
        <taxon>Chitinophaga</taxon>
    </lineage>
</organism>
<sequence>MTDKRYNEIKAALQARRKEATASPEAASKFIDAVGIRHLIIDDDDNAVIKVKIAPKKKAAAKKNAAK</sequence>
<gene>
    <name evidence="1" type="ORF">ECE50_026345</name>
</gene>
<comment type="caution">
    <text evidence="1">The sequence shown here is derived from an EMBL/GenBank/DDBJ whole genome shotgun (WGS) entry which is preliminary data.</text>
</comment>
<protein>
    <submittedName>
        <fullName evidence="1">Uncharacterized protein</fullName>
    </submittedName>
</protein>
<evidence type="ECO:0000313" key="1">
    <source>
        <dbReference type="EMBL" id="NSL90370.1"/>
    </source>
</evidence>
<dbReference type="EMBL" id="RIAR02000001">
    <property type="protein sequence ID" value="NSL90370.1"/>
    <property type="molecule type" value="Genomic_DNA"/>
</dbReference>
<dbReference type="Proteomes" id="UP000281028">
    <property type="component" value="Unassembled WGS sequence"/>
</dbReference>